<keyword evidence="7" id="KW-0808">Transferase</keyword>
<protein>
    <recommendedName>
        <fullName evidence="6">serine C-palmitoyltransferase</fullName>
        <ecNumber evidence="6">2.3.1.50</ecNumber>
    </recommendedName>
</protein>
<evidence type="ECO:0000256" key="8">
    <source>
        <dbReference type="ARBA" id="ARBA00022692"/>
    </source>
</evidence>
<dbReference type="InterPro" id="IPR050087">
    <property type="entry name" value="AON_synthase_class-II"/>
</dbReference>
<dbReference type="GO" id="GO:0030170">
    <property type="term" value="F:pyridoxal phosphate binding"/>
    <property type="evidence" value="ECO:0007669"/>
    <property type="project" value="InterPro"/>
</dbReference>
<evidence type="ECO:0000256" key="14">
    <source>
        <dbReference type="ARBA" id="ARBA00023136"/>
    </source>
</evidence>
<keyword evidence="8 17" id="KW-0812">Transmembrane</keyword>
<proteinExistence type="inferred from homology"/>
<feature type="transmembrane region" description="Helical" evidence="17">
    <location>
        <begin position="17"/>
        <end position="36"/>
    </location>
</feature>
<evidence type="ECO:0000313" key="20">
    <source>
        <dbReference type="Proteomes" id="UP000694557"/>
    </source>
</evidence>
<dbReference type="PROSITE" id="PS00599">
    <property type="entry name" value="AA_TRANSFER_CLASS_2"/>
    <property type="match status" value="1"/>
</dbReference>
<dbReference type="FunFam" id="3.40.640.10:FF:000047">
    <property type="entry name" value="serine palmitoyltransferase 2 isoform X1"/>
    <property type="match status" value="1"/>
</dbReference>
<comment type="cofactor">
    <cofactor evidence="1 16">
        <name>pyridoxal 5'-phosphate</name>
        <dbReference type="ChEBI" id="CHEBI:597326"/>
    </cofactor>
</comment>
<evidence type="ECO:0000256" key="1">
    <source>
        <dbReference type="ARBA" id="ARBA00001933"/>
    </source>
</evidence>
<dbReference type="Ensembl" id="ENSOKIT00005031877.1">
    <property type="protein sequence ID" value="ENSOKIP00005030150.1"/>
    <property type="gene ID" value="ENSOKIG00005011451.1"/>
</dbReference>
<dbReference type="SUPFAM" id="SSF53383">
    <property type="entry name" value="PLP-dependent transferases"/>
    <property type="match status" value="1"/>
</dbReference>
<dbReference type="GO" id="GO:0046513">
    <property type="term" value="P:ceramide biosynthetic process"/>
    <property type="evidence" value="ECO:0007669"/>
    <property type="project" value="TreeGrafter"/>
</dbReference>
<dbReference type="GO" id="GO:0046512">
    <property type="term" value="P:sphingosine biosynthetic process"/>
    <property type="evidence" value="ECO:0007669"/>
    <property type="project" value="TreeGrafter"/>
</dbReference>
<dbReference type="InterPro" id="IPR015422">
    <property type="entry name" value="PyrdxlP-dep_Trfase_small"/>
</dbReference>
<keyword evidence="11" id="KW-0746">Sphingolipid metabolism</keyword>
<dbReference type="PANTHER" id="PTHR13693">
    <property type="entry name" value="CLASS II AMINOTRANSFERASE/8-AMINO-7-OXONONANOATE SYNTHASE"/>
    <property type="match status" value="1"/>
</dbReference>
<dbReference type="CDD" id="cd06454">
    <property type="entry name" value="KBL_like"/>
    <property type="match status" value="1"/>
</dbReference>
<dbReference type="EC" id="2.3.1.50" evidence="6"/>
<dbReference type="FunFam" id="3.90.1150.10:FF:000004">
    <property type="entry name" value="2-amino-3-ketobutyrate coenzyme A ligase"/>
    <property type="match status" value="1"/>
</dbReference>
<evidence type="ECO:0000256" key="13">
    <source>
        <dbReference type="ARBA" id="ARBA00023098"/>
    </source>
</evidence>
<evidence type="ECO:0000256" key="7">
    <source>
        <dbReference type="ARBA" id="ARBA00022679"/>
    </source>
</evidence>
<gene>
    <name evidence="19" type="primary">SPTLC2</name>
    <name evidence="19" type="synonym">LOC109866469</name>
</gene>
<dbReference type="InterPro" id="IPR001917">
    <property type="entry name" value="Aminotrans_II_pyridoxalP_BS"/>
</dbReference>
<comment type="pathway">
    <text evidence="4">Sphingolipid metabolism.</text>
</comment>
<evidence type="ECO:0000256" key="9">
    <source>
        <dbReference type="ARBA" id="ARBA00022824"/>
    </source>
</evidence>
<organism evidence="19 20">
    <name type="scientific">Oncorhynchus kisutch</name>
    <name type="common">Coho salmon</name>
    <name type="synonym">Salmo kisutch</name>
    <dbReference type="NCBI Taxonomy" id="8019"/>
    <lineage>
        <taxon>Eukaryota</taxon>
        <taxon>Metazoa</taxon>
        <taxon>Chordata</taxon>
        <taxon>Craniata</taxon>
        <taxon>Vertebrata</taxon>
        <taxon>Euteleostomi</taxon>
        <taxon>Actinopterygii</taxon>
        <taxon>Neopterygii</taxon>
        <taxon>Teleostei</taxon>
        <taxon>Protacanthopterygii</taxon>
        <taxon>Salmoniformes</taxon>
        <taxon>Salmonidae</taxon>
        <taxon>Salmoninae</taxon>
        <taxon>Oncorhynchus</taxon>
    </lineage>
</organism>
<accession>A0A8C7FLR1</accession>
<comment type="similarity">
    <text evidence="5 16">Belongs to the class-II pyridoxal-phosphate-dependent aminotransferase family.</text>
</comment>
<evidence type="ECO:0000256" key="12">
    <source>
        <dbReference type="ARBA" id="ARBA00022989"/>
    </source>
</evidence>
<dbReference type="GO" id="GO:0005789">
    <property type="term" value="C:endoplasmic reticulum membrane"/>
    <property type="evidence" value="ECO:0007669"/>
    <property type="project" value="UniProtKB-SubCell"/>
</dbReference>
<name>A0A8C7FLR1_ONCKI</name>
<keyword evidence="14 17" id="KW-0472">Membrane</keyword>
<dbReference type="GeneTree" id="ENSGT00940000155786"/>
<dbReference type="InterPro" id="IPR004839">
    <property type="entry name" value="Aminotransferase_I/II_large"/>
</dbReference>
<evidence type="ECO:0000256" key="16">
    <source>
        <dbReference type="RuleBase" id="RU003693"/>
    </source>
</evidence>
<dbReference type="PANTHER" id="PTHR13693:SF83">
    <property type="entry name" value="SERINE PALMITOYLTRANSFERASE, LONG CHAIN BASE SUBUNIT 2B"/>
    <property type="match status" value="1"/>
</dbReference>
<keyword evidence="15" id="KW-0012">Acyltransferase</keyword>
<dbReference type="Gene3D" id="3.40.640.10">
    <property type="entry name" value="Type I PLP-dependent aspartate aminotransferase-like (Major domain)"/>
    <property type="match status" value="1"/>
</dbReference>
<dbReference type="InterPro" id="IPR015424">
    <property type="entry name" value="PyrdxlP-dep_Trfase"/>
</dbReference>
<evidence type="ECO:0000256" key="3">
    <source>
        <dbReference type="ARBA" id="ARBA00004760"/>
    </source>
</evidence>
<keyword evidence="13" id="KW-0443">Lipid metabolism</keyword>
<evidence type="ECO:0000256" key="15">
    <source>
        <dbReference type="ARBA" id="ARBA00023315"/>
    </source>
</evidence>
<keyword evidence="10 16" id="KW-0663">Pyridoxal phosphate</keyword>
<keyword evidence="20" id="KW-1185">Reference proteome</keyword>
<reference evidence="19" key="1">
    <citation type="submission" date="2025-08" db="UniProtKB">
        <authorList>
            <consortium name="Ensembl"/>
        </authorList>
    </citation>
    <scope>IDENTIFICATION</scope>
</reference>
<evidence type="ECO:0000259" key="18">
    <source>
        <dbReference type="Pfam" id="PF00155"/>
    </source>
</evidence>
<feature type="domain" description="Aminotransferase class I/classII large" evidence="18">
    <location>
        <begin position="117"/>
        <end position="476"/>
    </location>
</feature>
<comment type="pathway">
    <text evidence="3">Lipid metabolism; sphingolipid metabolism.</text>
</comment>
<evidence type="ECO:0000256" key="2">
    <source>
        <dbReference type="ARBA" id="ARBA00004389"/>
    </source>
</evidence>
<evidence type="ECO:0000256" key="10">
    <source>
        <dbReference type="ARBA" id="ARBA00022898"/>
    </source>
</evidence>
<keyword evidence="9" id="KW-0256">Endoplasmic reticulum</keyword>
<sequence>QCLYNKVFVEQFEETPLLVAVLTYMGYGILTIFGYLRDFLRHWGMEKCHVAREREEQKDFVPLYQDFENFYTRNLYMRIRDNWNRPICSVPGAKMDLLERASKDYNWTFQHTGKLVKDVINMGSYNYLGFAENTGRCADAATESTHHYGIGVGSTRYEMGNLDIHEELEQLVARFLGVESSMAFGMGFATNSMNIPALAGKGCLILSDELNHASLVLGARLSGSIIRVFKHNNMVSLEKLLRDAIVHGQPRTRRPWKKILILVEGIYSMEGSIVRLPEVIALKKRYKAFLYLDEAHSIGALGPRGGGVVDYFALDPKDVDIMMGTFTKSFGAAGGYIGGKRLIDYLRSHSHSAIYATSMSPPVSQQIITSMKIIMGEDGTTLGVVRLRQLSENTTYFRRKLREMGFIIYGNDDSPVVPMMLYMPAKIGAFGREMLKRNIGTVVVGFPATPIIESRARFCVSAAHTRDILDTALEAISEVGDILQLKYSRHQRLPHLPSSLGSWSTEESLLQEPSHVKPSVM</sequence>
<dbReference type="GO" id="GO:0017059">
    <property type="term" value="C:serine palmitoyltransferase complex"/>
    <property type="evidence" value="ECO:0007669"/>
    <property type="project" value="TreeGrafter"/>
</dbReference>
<dbReference type="Pfam" id="PF00155">
    <property type="entry name" value="Aminotran_1_2"/>
    <property type="match status" value="1"/>
</dbReference>
<comment type="subcellular location">
    <subcellularLocation>
        <location evidence="2">Endoplasmic reticulum membrane</location>
        <topology evidence="2">Single-pass membrane protein</topology>
    </subcellularLocation>
</comment>
<dbReference type="GO" id="GO:0004758">
    <property type="term" value="F:serine C-palmitoyltransferase activity"/>
    <property type="evidence" value="ECO:0007669"/>
    <property type="project" value="UniProtKB-EC"/>
</dbReference>
<keyword evidence="12 17" id="KW-1133">Transmembrane helix</keyword>
<dbReference type="AlphaFoldDB" id="A0A8C7FLR1"/>
<dbReference type="Gene3D" id="3.90.1150.10">
    <property type="entry name" value="Aspartate Aminotransferase, domain 1"/>
    <property type="match status" value="1"/>
</dbReference>
<evidence type="ECO:0000256" key="5">
    <source>
        <dbReference type="ARBA" id="ARBA00008392"/>
    </source>
</evidence>
<evidence type="ECO:0000313" key="19">
    <source>
        <dbReference type="Ensembl" id="ENSOKIP00005030150.1"/>
    </source>
</evidence>
<dbReference type="InterPro" id="IPR015421">
    <property type="entry name" value="PyrdxlP-dep_Trfase_major"/>
</dbReference>
<evidence type="ECO:0000256" key="4">
    <source>
        <dbReference type="ARBA" id="ARBA00004991"/>
    </source>
</evidence>
<evidence type="ECO:0000256" key="17">
    <source>
        <dbReference type="SAM" id="Phobius"/>
    </source>
</evidence>
<evidence type="ECO:0000256" key="6">
    <source>
        <dbReference type="ARBA" id="ARBA00013220"/>
    </source>
</evidence>
<dbReference type="Proteomes" id="UP000694557">
    <property type="component" value="Unassembled WGS sequence"/>
</dbReference>
<evidence type="ECO:0000256" key="11">
    <source>
        <dbReference type="ARBA" id="ARBA00022919"/>
    </source>
</evidence>
<reference evidence="19" key="2">
    <citation type="submission" date="2025-09" db="UniProtKB">
        <authorList>
            <consortium name="Ensembl"/>
        </authorList>
    </citation>
    <scope>IDENTIFICATION</scope>
</reference>